<dbReference type="SUPFAM" id="SSF53474">
    <property type="entry name" value="alpha/beta-Hydrolases"/>
    <property type="match status" value="1"/>
</dbReference>
<reference evidence="2 3" key="1">
    <citation type="submission" date="2020-02" db="EMBL/GenBank/DDBJ databases">
        <authorList>
            <person name="Chaudhuri R."/>
        </authorList>
    </citation>
    <scope>NUCLEOTIDE SEQUENCE [LARGE SCALE GENOMIC DNA]</scope>
    <source>
        <strain evidence="2">SFB21</strain>
    </source>
</reference>
<dbReference type="Pfam" id="PF03583">
    <property type="entry name" value="LIP"/>
    <property type="match status" value="1"/>
</dbReference>
<sequence>MMNQLKLTVLVSSTLFLVACGGGSDGNSTFIIDDGIPKNNIAEPVVKTQAYIDADAIANAFLDTVSANKTLMTYKMLGVNGTETQATALLFTPKTPKPAGGWPIVAWAHGTTGVADACAPSQQGLKGNEYFIAKLLAAGYAVVAPDYEGLGEPSGKELHPFLNLKSEAYSITDAVVAARKNLGNTTEQRWATVGHSQGGQAALGAAQYASRAQLTYKGTVAVAPASYLSMILKGGEQKAAAESDLNTKISILAPLDTFTALITAGLRNPHPALKYSEVFASPTDLVAAEAESICYDVLGQNLYGAMMKFKTQNGTLDNYPRTQPNFMTSVKVVQQFLTTDSQPLQTAVTTPIFIYQGSDDDTVPKGATDLLVSVAAGKGTKINYVTDADNTITPKWTHATVYTNNLDEFVKDIKSIMPIQ</sequence>
<protein>
    <submittedName>
        <fullName evidence="2">Alpha/beta hydrolase family protein</fullName>
    </submittedName>
</protein>
<keyword evidence="1" id="KW-0732">Signal</keyword>
<dbReference type="PANTHER" id="PTHR34853">
    <property type="match status" value="1"/>
</dbReference>
<dbReference type="InterPro" id="IPR029058">
    <property type="entry name" value="AB_hydrolase_fold"/>
</dbReference>
<dbReference type="AlphaFoldDB" id="A0A811G948"/>
<evidence type="ECO:0000313" key="3">
    <source>
        <dbReference type="Proteomes" id="UP000489961"/>
    </source>
</evidence>
<name>A0A811G948_9GAMM</name>
<dbReference type="Proteomes" id="UP000489961">
    <property type="component" value="Unassembled WGS sequence"/>
</dbReference>
<dbReference type="EMBL" id="CADDTS010000019">
    <property type="protein sequence ID" value="CAB1211880.1"/>
    <property type="molecule type" value="Genomic_DNA"/>
</dbReference>
<dbReference type="InterPro" id="IPR005152">
    <property type="entry name" value="Lipase_secreted"/>
</dbReference>
<dbReference type="GO" id="GO:0004806">
    <property type="term" value="F:triacylglycerol lipase activity"/>
    <property type="evidence" value="ECO:0007669"/>
    <property type="project" value="InterPro"/>
</dbReference>
<feature type="signal peptide" evidence="1">
    <location>
        <begin position="1"/>
        <end position="21"/>
    </location>
</feature>
<keyword evidence="2" id="KW-0378">Hydrolase</keyword>
<gene>
    <name evidence="2" type="ORF">SFB21_0969</name>
</gene>
<evidence type="ECO:0000256" key="1">
    <source>
        <dbReference type="SAM" id="SignalP"/>
    </source>
</evidence>
<dbReference type="PROSITE" id="PS51257">
    <property type="entry name" value="PROKAR_LIPOPROTEIN"/>
    <property type="match status" value="1"/>
</dbReference>
<accession>A0A811G948</accession>
<proteinExistence type="predicted"/>
<dbReference type="GO" id="GO:0016042">
    <property type="term" value="P:lipid catabolic process"/>
    <property type="evidence" value="ECO:0007669"/>
    <property type="project" value="InterPro"/>
</dbReference>
<feature type="chain" id="PRO_5032639446" evidence="1">
    <location>
        <begin position="22"/>
        <end position="420"/>
    </location>
</feature>
<comment type="caution">
    <text evidence="2">The sequence shown here is derived from an EMBL/GenBank/DDBJ whole genome shotgun (WGS) entry which is preliminary data.</text>
</comment>
<organism evidence="2 3">
    <name type="scientific">Acinetobacter bouvetii</name>
    <dbReference type="NCBI Taxonomy" id="202951"/>
    <lineage>
        <taxon>Bacteria</taxon>
        <taxon>Pseudomonadati</taxon>
        <taxon>Pseudomonadota</taxon>
        <taxon>Gammaproteobacteria</taxon>
        <taxon>Moraxellales</taxon>
        <taxon>Moraxellaceae</taxon>
        <taxon>Acinetobacter</taxon>
    </lineage>
</organism>
<evidence type="ECO:0000313" key="2">
    <source>
        <dbReference type="EMBL" id="CAB1211880.1"/>
    </source>
</evidence>
<dbReference type="PIRSF" id="PIRSF029171">
    <property type="entry name" value="Esterase_LipA"/>
    <property type="match status" value="1"/>
</dbReference>
<dbReference type="PANTHER" id="PTHR34853:SF1">
    <property type="entry name" value="LIPASE 5"/>
    <property type="match status" value="1"/>
</dbReference>
<dbReference type="Gene3D" id="3.40.50.1820">
    <property type="entry name" value="alpha/beta hydrolase"/>
    <property type="match status" value="1"/>
</dbReference>